<dbReference type="PROSITE" id="PS50109">
    <property type="entry name" value="HIS_KIN"/>
    <property type="match status" value="1"/>
</dbReference>
<evidence type="ECO:0000259" key="7">
    <source>
        <dbReference type="PROSITE" id="PS50109"/>
    </source>
</evidence>
<evidence type="ECO:0000256" key="2">
    <source>
        <dbReference type="ARBA" id="ARBA00012438"/>
    </source>
</evidence>
<dbReference type="GO" id="GO:0016301">
    <property type="term" value="F:kinase activity"/>
    <property type="evidence" value="ECO:0007669"/>
    <property type="project" value="UniProtKB-KW"/>
</dbReference>
<organism evidence="8 9">
    <name type="scientific">Shiella aurantiaca</name>
    <dbReference type="NCBI Taxonomy" id="3058365"/>
    <lineage>
        <taxon>Bacteria</taxon>
        <taxon>Pseudomonadati</taxon>
        <taxon>Bacteroidota</taxon>
        <taxon>Cytophagia</taxon>
        <taxon>Cytophagales</taxon>
        <taxon>Shiellaceae</taxon>
        <taxon>Shiella</taxon>
    </lineage>
</organism>
<dbReference type="Gene3D" id="3.30.565.10">
    <property type="entry name" value="Histidine kinase-like ATPase, C-terminal domain"/>
    <property type="match status" value="1"/>
</dbReference>
<evidence type="ECO:0000256" key="3">
    <source>
        <dbReference type="ARBA" id="ARBA00022553"/>
    </source>
</evidence>
<evidence type="ECO:0000313" key="8">
    <source>
        <dbReference type="EMBL" id="MDN4165096.1"/>
    </source>
</evidence>
<dbReference type="SMART" id="SM00387">
    <property type="entry name" value="HATPase_c"/>
    <property type="match status" value="1"/>
</dbReference>
<dbReference type="InterPro" id="IPR004358">
    <property type="entry name" value="Sig_transdc_His_kin-like_C"/>
</dbReference>
<name>A0ABT8F546_9BACT</name>
<evidence type="ECO:0000313" key="9">
    <source>
        <dbReference type="Proteomes" id="UP001168552"/>
    </source>
</evidence>
<dbReference type="EMBL" id="JAUHJS010000003">
    <property type="protein sequence ID" value="MDN4165096.1"/>
    <property type="molecule type" value="Genomic_DNA"/>
</dbReference>
<evidence type="ECO:0000256" key="4">
    <source>
        <dbReference type="ARBA" id="ARBA00022679"/>
    </source>
</evidence>
<protein>
    <recommendedName>
        <fullName evidence="2">histidine kinase</fullName>
        <ecNumber evidence="2">2.7.13.3</ecNumber>
    </recommendedName>
</protein>
<evidence type="ECO:0000256" key="5">
    <source>
        <dbReference type="ARBA" id="ARBA00022777"/>
    </source>
</evidence>
<dbReference type="Pfam" id="PF02518">
    <property type="entry name" value="HATPase_c"/>
    <property type="match status" value="1"/>
</dbReference>
<dbReference type="InterPro" id="IPR005467">
    <property type="entry name" value="His_kinase_dom"/>
</dbReference>
<dbReference type="RefSeq" id="WP_320003625.1">
    <property type="nucleotide sequence ID" value="NZ_JAUHJS010000003.1"/>
</dbReference>
<reference evidence="8" key="1">
    <citation type="submission" date="2023-06" db="EMBL/GenBank/DDBJ databases">
        <title>Cytophagales bacterium Strain LB-30, isolated from soil.</title>
        <authorList>
            <person name="Liu B."/>
        </authorList>
    </citation>
    <scope>NUCLEOTIDE SEQUENCE</scope>
    <source>
        <strain evidence="8">LB-30</strain>
    </source>
</reference>
<gene>
    <name evidence="8" type="ORF">QWY31_06265</name>
</gene>
<dbReference type="PANTHER" id="PTHR45453:SF1">
    <property type="entry name" value="PHOSPHATE REGULON SENSOR PROTEIN PHOR"/>
    <property type="match status" value="1"/>
</dbReference>
<keyword evidence="6" id="KW-0902">Two-component regulatory system</keyword>
<dbReference type="InterPro" id="IPR003594">
    <property type="entry name" value="HATPase_dom"/>
</dbReference>
<keyword evidence="4" id="KW-0808">Transferase</keyword>
<proteinExistence type="predicted"/>
<evidence type="ECO:0000256" key="1">
    <source>
        <dbReference type="ARBA" id="ARBA00000085"/>
    </source>
</evidence>
<dbReference type="PRINTS" id="PR00344">
    <property type="entry name" value="BCTRLSENSOR"/>
</dbReference>
<keyword evidence="3" id="KW-0597">Phosphoprotein</keyword>
<dbReference type="SUPFAM" id="SSF55874">
    <property type="entry name" value="ATPase domain of HSP90 chaperone/DNA topoisomerase II/histidine kinase"/>
    <property type="match status" value="1"/>
</dbReference>
<accession>A0ABT8F546</accession>
<dbReference type="InterPro" id="IPR036890">
    <property type="entry name" value="HATPase_C_sf"/>
</dbReference>
<dbReference type="CDD" id="cd00075">
    <property type="entry name" value="HATPase"/>
    <property type="match status" value="1"/>
</dbReference>
<evidence type="ECO:0000256" key="6">
    <source>
        <dbReference type="ARBA" id="ARBA00023012"/>
    </source>
</evidence>
<dbReference type="EC" id="2.7.13.3" evidence="2"/>
<comment type="caution">
    <text evidence="8">The sequence shown here is derived from an EMBL/GenBank/DDBJ whole genome shotgun (WGS) entry which is preliminary data.</text>
</comment>
<dbReference type="InterPro" id="IPR050351">
    <property type="entry name" value="BphY/WalK/GraS-like"/>
</dbReference>
<feature type="domain" description="Histidine kinase" evidence="7">
    <location>
        <begin position="148"/>
        <end position="351"/>
    </location>
</feature>
<dbReference type="Proteomes" id="UP001168552">
    <property type="component" value="Unassembled WGS sequence"/>
</dbReference>
<dbReference type="PANTHER" id="PTHR45453">
    <property type="entry name" value="PHOSPHATE REGULON SENSOR PROTEIN PHOR"/>
    <property type="match status" value="1"/>
</dbReference>
<sequence>MKVVSSIAMGDSIKRVWPESLINDIILCTSEMILVCDGFGKIHYQWNVLPNMAIDLQEGVLFGQIKVSAIIQRYDKMVSKTNLFQQATFKCSYCPENESAKILSFKVKPLTIAEYTYYLILIKDITKKEYYKYKYLQKSNELDSIIYQLSHMVKGPLSTIEGIVNLIPCESDERYKLLIYKELNRVNHFLNALKLLFDNEGNREEIEQFSLNSVVKKILKERYTLGISVQLISNYDFTIASYKMVIHRLLYELIDNGFKFLKYAENPSLKVVLRRKEKGVMIRVSDNGPGIPKDLKSRVFEMFYRANDYEGGNGLGLYLVMRIIKVLKGNVTLKSKEGKGTSVMLYIPCPYEAKEVKRGK</sequence>
<comment type="catalytic activity">
    <reaction evidence="1">
        <text>ATP + protein L-histidine = ADP + protein N-phospho-L-histidine.</text>
        <dbReference type="EC" id="2.7.13.3"/>
    </reaction>
</comment>
<keyword evidence="5 8" id="KW-0418">Kinase</keyword>
<keyword evidence="9" id="KW-1185">Reference proteome</keyword>